<feature type="region of interest" description="Disordered" evidence="1">
    <location>
        <begin position="358"/>
        <end position="377"/>
    </location>
</feature>
<evidence type="ECO:0000313" key="3">
    <source>
        <dbReference type="Proteomes" id="UP001431209"/>
    </source>
</evidence>
<organism evidence="2 3">
    <name type="scientific">Acrasis kona</name>
    <dbReference type="NCBI Taxonomy" id="1008807"/>
    <lineage>
        <taxon>Eukaryota</taxon>
        <taxon>Discoba</taxon>
        <taxon>Heterolobosea</taxon>
        <taxon>Tetramitia</taxon>
        <taxon>Eutetramitia</taxon>
        <taxon>Acrasidae</taxon>
        <taxon>Acrasis</taxon>
    </lineage>
</organism>
<dbReference type="EMBL" id="JAOPGA020000797">
    <property type="protein sequence ID" value="KAL0481912.1"/>
    <property type="molecule type" value="Genomic_DNA"/>
</dbReference>
<protein>
    <submittedName>
        <fullName evidence="2">Intracellular exo-alpha-(1-&gt;5)-L-arabinofuranosidase</fullName>
    </submittedName>
</protein>
<gene>
    <name evidence="2" type="ORF">AKO1_011312</name>
</gene>
<dbReference type="Proteomes" id="UP001431209">
    <property type="component" value="Unassembled WGS sequence"/>
</dbReference>
<dbReference type="AlphaFoldDB" id="A0AAW2Z017"/>
<comment type="caution">
    <text evidence="2">The sequence shown here is derived from an EMBL/GenBank/DDBJ whole genome shotgun (WGS) entry which is preliminary data.</text>
</comment>
<keyword evidence="3" id="KW-1185">Reference proteome</keyword>
<name>A0AAW2Z017_9EUKA</name>
<sequence>MDTHEDKDCVLMLNCNAAKQYDLYHVSLRNMSLNQSTKNIKVRHAMDDNQENSQVVIFHDTLPVSIQKVNVWCSASVYIDPNCMIDDKHLLLRQNNVLNIINYTEDKIECSLNLTNAYLDCSDFASTHMAMEHNLKHDIYALSPNKNMFCLYNAQQRVVYAGTLKPTFKLLFRVTLPIKSEDDMIHLLPEDNLTACIVIGSNEHFYLRPMLNVYVCMKWSMKNSNWRSKISSPACVARIGNIVYHTSHQDGDAVSADDCTKSNDIHSISVKKIVDENKVENEDGMGPPRKRTKISTQLQKMQLGLQSYQITCLLVNSGNLLCVQIPTFASNEVARIVNLSDGSNIVISTNISIGSPNRKISDNRQSVIGTGKRKRCD</sequence>
<reference evidence="2 3" key="1">
    <citation type="submission" date="2024-03" db="EMBL/GenBank/DDBJ databases">
        <title>The Acrasis kona genome and developmental transcriptomes reveal deep origins of eukaryotic multicellular pathways.</title>
        <authorList>
            <person name="Sheikh S."/>
            <person name="Fu C.-J."/>
            <person name="Brown M.W."/>
            <person name="Baldauf S.L."/>
        </authorList>
    </citation>
    <scope>NUCLEOTIDE SEQUENCE [LARGE SCALE GENOMIC DNA]</scope>
    <source>
        <strain evidence="2 3">ATCC MYA-3509</strain>
    </source>
</reference>
<evidence type="ECO:0000256" key="1">
    <source>
        <dbReference type="SAM" id="MobiDB-lite"/>
    </source>
</evidence>
<accession>A0AAW2Z017</accession>
<proteinExistence type="predicted"/>
<evidence type="ECO:0000313" key="2">
    <source>
        <dbReference type="EMBL" id="KAL0481912.1"/>
    </source>
</evidence>